<protein>
    <submittedName>
        <fullName evidence="1">Uncharacterized protein</fullName>
    </submittedName>
</protein>
<keyword evidence="2" id="KW-1185">Reference proteome</keyword>
<evidence type="ECO:0000313" key="2">
    <source>
        <dbReference type="Proteomes" id="UP000076532"/>
    </source>
</evidence>
<evidence type="ECO:0000313" key="1">
    <source>
        <dbReference type="EMBL" id="KZP28743.1"/>
    </source>
</evidence>
<dbReference type="EMBL" id="KV417502">
    <property type="protein sequence ID" value="KZP28743.1"/>
    <property type="molecule type" value="Genomic_DNA"/>
</dbReference>
<organism evidence="1 2">
    <name type="scientific">Athelia psychrophila</name>
    <dbReference type="NCBI Taxonomy" id="1759441"/>
    <lineage>
        <taxon>Eukaryota</taxon>
        <taxon>Fungi</taxon>
        <taxon>Dikarya</taxon>
        <taxon>Basidiomycota</taxon>
        <taxon>Agaricomycotina</taxon>
        <taxon>Agaricomycetes</taxon>
        <taxon>Agaricomycetidae</taxon>
        <taxon>Atheliales</taxon>
        <taxon>Atheliaceae</taxon>
        <taxon>Athelia</taxon>
    </lineage>
</organism>
<accession>A0A166RWU3</accession>
<dbReference type="Proteomes" id="UP000076532">
    <property type="component" value="Unassembled WGS sequence"/>
</dbReference>
<name>A0A166RWU3_9AGAM</name>
<sequence length="55" mass="6146">MRQIALSSTTTIPRVFNPHLCSTQPFSRVLRKLSCPGRVSAQLKRAQAARGSRQH</sequence>
<dbReference type="AlphaFoldDB" id="A0A166RWU3"/>
<reference evidence="1 2" key="1">
    <citation type="journal article" date="2016" name="Mol. Biol. Evol.">
        <title>Comparative Genomics of Early-Diverging Mushroom-Forming Fungi Provides Insights into the Origins of Lignocellulose Decay Capabilities.</title>
        <authorList>
            <person name="Nagy L.G."/>
            <person name="Riley R."/>
            <person name="Tritt A."/>
            <person name="Adam C."/>
            <person name="Daum C."/>
            <person name="Floudas D."/>
            <person name="Sun H."/>
            <person name="Yadav J.S."/>
            <person name="Pangilinan J."/>
            <person name="Larsson K.H."/>
            <person name="Matsuura K."/>
            <person name="Barry K."/>
            <person name="Labutti K."/>
            <person name="Kuo R."/>
            <person name="Ohm R.A."/>
            <person name="Bhattacharya S.S."/>
            <person name="Shirouzu T."/>
            <person name="Yoshinaga Y."/>
            <person name="Martin F.M."/>
            <person name="Grigoriev I.V."/>
            <person name="Hibbett D.S."/>
        </authorList>
    </citation>
    <scope>NUCLEOTIDE SEQUENCE [LARGE SCALE GENOMIC DNA]</scope>
    <source>
        <strain evidence="1 2">CBS 109695</strain>
    </source>
</reference>
<gene>
    <name evidence="1" type="ORF">FIBSPDRAFT_852458</name>
</gene>
<proteinExistence type="predicted"/>